<proteinExistence type="predicted"/>
<evidence type="ECO:0000313" key="2">
    <source>
        <dbReference type="EMBL" id="PSL52700.1"/>
    </source>
</evidence>
<sequence length="351" mass="36220">MTLTDVRTTSMAKLLVAALAATAVAVSGTASADPAAQNAGPRDLGTLPGGELSWAYGINDHGVVAGFSEIAGGKSRAVRWDASGRIQNLGVLPGYAESSGFTINNSGVVAGRSYNGHVVEEAATVWDEAGRMTKLPTLPGAKLNRAYAINDIGTVVGVSSNAANVFQAVRWNKDGTLTKLRGLGEGEPFSGSAWINAGGTTSGFWGSEAVLWGPEADPAPRLLENLTLPSGPTIDKAYALSDTGIPVGAAIDKGGFTHPVKWNSEGKVTELPMLPGDVAAAAYGVSNDGSATGYSMNPIGVKRAVRWNAAGEISLMVPTTTASEGYMINERRTAVGVMTTRTNKIHAALYN</sequence>
<dbReference type="RefSeq" id="WP_146174001.1">
    <property type="nucleotide sequence ID" value="NZ_PYAX01000012.1"/>
</dbReference>
<organism evidence="2 3">
    <name type="scientific">Saccharothrix carnea</name>
    <dbReference type="NCBI Taxonomy" id="1280637"/>
    <lineage>
        <taxon>Bacteria</taxon>
        <taxon>Bacillati</taxon>
        <taxon>Actinomycetota</taxon>
        <taxon>Actinomycetes</taxon>
        <taxon>Pseudonocardiales</taxon>
        <taxon>Pseudonocardiaceae</taxon>
        <taxon>Saccharothrix</taxon>
    </lineage>
</organism>
<protein>
    <submittedName>
        <fullName evidence="2">Putative HAF family extracellular repeat protein</fullName>
    </submittedName>
</protein>
<feature type="signal peptide" evidence="1">
    <location>
        <begin position="1"/>
        <end position="32"/>
    </location>
</feature>
<keyword evidence="3" id="KW-1185">Reference proteome</keyword>
<name>A0A2P8I2K4_SACCR</name>
<keyword evidence="1" id="KW-0732">Signal</keyword>
<evidence type="ECO:0000313" key="3">
    <source>
        <dbReference type="Proteomes" id="UP000241118"/>
    </source>
</evidence>
<comment type="caution">
    <text evidence="2">The sequence shown here is derived from an EMBL/GenBank/DDBJ whole genome shotgun (WGS) entry which is preliminary data.</text>
</comment>
<dbReference type="Proteomes" id="UP000241118">
    <property type="component" value="Unassembled WGS sequence"/>
</dbReference>
<dbReference type="AlphaFoldDB" id="A0A2P8I2K4"/>
<gene>
    <name evidence="2" type="ORF">B0I31_112169</name>
</gene>
<dbReference type="EMBL" id="PYAX01000012">
    <property type="protein sequence ID" value="PSL52700.1"/>
    <property type="molecule type" value="Genomic_DNA"/>
</dbReference>
<dbReference type="OrthoDB" id="4310309at2"/>
<reference evidence="2 3" key="1">
    <citation type="submission" date="2018-03" db="EMBL/GenBank/DDBJ databases">
        <title>Genomic Encyclopedia of Type Strains, Phase III (KMG-III): the genomes of soil and plant-associated and newly described type strains.</title>
        <authorList>
            <person name="Whitman W."/>
        </authorList>
    </citation>
    <scope>NUCLEOTIDE SEQUENCE [LARGE SCALE GENOMIC DNA]</scope>
    <source>
        <strain evidence="2 3">CGMCC 4.7097</strain>
    </source>
</reference>
<accession>A0A2P8I2K4</accession>
<dbReference type="NCBIfam" id="TIGR02913">
    <property type="entry name" value="HAF_rpt"/>
    <property type="match status" value="1"/>
</dbReference>
<dbReference type="InterPro" id="IPR014262">
    <property type="entry name" value="HAF_rpt"/>
</dbReference>
<feature type="chain" id="PRO_5015169276" evidence="1">
    <location>
        <begin position="33"/>
        <end position="351"/>
    </location>
</feature>
<evidence type="ECO:0000256" key="1">
    <source>
        <dbReference type="SAM" id="SignalP"/>
    </source>
</evidence>